<accession>A0A379GGR0</accession>
<dbReference type="GO" id="GO:0051259">
    <property type="term" value="P:protein complex oligomerization"/>
    <property type="evidence" value="ECO:0007669"/>
    <property type="project" value="InterPro"/>
</dbReference>
<sequence length="166" mass="19861">MFVKILFKQGVLFPKTPIAIQNGQNYYIINCQFCEVYDGKWLVKIDNKVRVRELTRMPMQRIRVSGIRMAFDCELKNLEIIRHVVKRIIDMKNTDFIVNKETINETLKKNEEFLIQNTEKWCAHHATQPSATDYSDPIYQSIYTMRYFPAYYTEYCMLSCCFAYIY</sequence>
<dbReference type="EMBL" id="UGTS01000006">
    <property type="protein sequence ID" value="SUC40132.1"/>
    <property type="molecule type" value="Genomic_DNA"/>
</dbReference>
<dbReference type="AlphaFoldDB" id="A0A379GGR0"/>
<reference evidence="2 3" key="1">
    <citation type="submission" date="2018-06" db="EMBL/GenBank/DDBJ databases">
        <authorList>
            <consortium name="Pathogen Informatics"/>
            <person name="Doyle S."/>
        </authorList>
    </citation>
    <scope>NUCLEOTIDE SEQUENCE [LARGE SCALE GENOMIC DNA]</scope>
    <source>
        <strain evidence="2 3">NCTC11938</strain>
    </source>
</reference>
<dbReference type="Pfam" id="PF16452">
    <property type="entry name" value="Phage_CI_C"/>
    <property type="match status" value="1"/>
</dbReference>
<dbReference type="Proteomes" id="UP000254191">
    <property type="component" value="Unassembled WGS sequence"/>
</dbReference>
<gene>
    <name evidence="2" type="ORF">NCTC11938_04419</name>
</gene>
<organism evidence="2 3">
    <name type="scientific">Proteus mirabilis</name>
    <dbReference type="NCBI Taxonomy" id="584"/>
    <lineage>
        <taxon>Bacteria</taxon>
        <taxon>Pseudomonadati</taxon>
        <taxon>Pseudomonadota</taxon>
        <taxon>Gammaproteobacteria</taxon>
        <taxon>Enterobacterales</taxon>
        <taxon>Morganellaceae</taxon>
        <taxon>Proteus</taxon>
    </lineage>
</organism>
<dbReference type="Gene3D" id="2.10.109.10">
    <property type="entry name" value="Umud Fragment, subunit A"/>
    <property type="match status" value="1"/>
</dbReference>
<proteinExistence type="predicted"/>
<evidence type="ECO:0000313" key="2">
    <source>
        <dbReference type="EMBL" id="SUC40132.1"/>
    </source>
</evidence>
<feature type="domain" description="Bacteriophage CI repressor C-terminal" evidence="1">
    <location>
        <begin position="15"/>
        <end position="85"/>
    </location>
</feature>
<evidence type="ECO:0000313" key="3">
    <source>
        <dbReference type="Proteomes" id="UP000254191"/>
    </source>
</evidence>
<name>A0A379GGR0_PROMI</name>
<dbReference type="InterPro" id="IPR032499">
    <property type="entry name" value="Phage_CI_C"/>
</dbReference>
<evidence type="ECO:0000259" key="1">
    <source>
        <dbReference type="Pfam" id="PF16452"/>
    </source>
</evidence>
<protein>
    <recommendedName>
        <fullName evidence="1">Bacteriophage CI repressor C-terminal domain-containing protein</fullName>
    </recommendedName>
</protein>